<gene>
    <name evidence="1" type="ORF">NEISUBOT_05314</name>
</gene>
<reference evidence="1 2" key="1">
    <citation type="submission" date="2010-01" db="EMBL/GenBank/DDBJ databases">
        <authorList>
            <person name="Weinstock G."/>
            <person name="Sodergren E."/>
            <person name="Clifton S."/>
            <person name="Fulton L."/>
            <person name="Fulton B."/>
            <person name="Courtney L."/>
            <person name="Fronick C."/>
            <person name="Harrison M."/>
            <person name="Strong C."/>
            <person name="Farmer C."/>
            <person name="Delahaunty K."/>
            <person name="Markovic C."/>
            <person name="Hall O."/>
            <person name="Minx P."/>
            <person name="Tomlinson C."/>
            <person name="Mitreva M."/>
            <person name="Nelson J."/>
            <person name="Hou S."/>
            <person name="Wollam A."/>
            <person name="Pepin K.H."/>
            <person name="Johnson M."/>
            <person name="Bhonagiri V."/>
            <person name="Nash W.E."/>
            <person name="Warren W."/>
            <person name="Chinwalla A."/>
            <person name="Mardis E.R."/>
            <person name="Wilson R.K."/>
        </authorList>
    </citation>
    <scope>NUCLEOTIDE SEQUENCE [LARGE SCALE GENOMIC DNA]</scope>
    <source>
        <strain evidence="1 2">NJ9703</strain>
    </source>
</reference>
<comment type="caution">
    <text evidence="1">The sequence shown here is derived from an EMBL/GenBank/DDBJ whole genome shotgun (WGS) entry which is preliminary data.</text>
</comment>
<evidence type="ECO:0000313" key="2">
    <source>
        <dbReference type="Proteomes" id="UP000004621"/>
    </source>
</evidence>
<sequence>MGGYYTLRPSEKGFRRPLINCLKINQISFYFEISIIKLTYSQPLHTLVWGKCAFCLALKWCLKFRQVCFLMLNQTVI</sequence>
<proteinExistence type="predicted"/>
<evidence type="ECO:0000313" key="1">
    <source>
        <dbReference type="EMBL" id="EFC51342.1"/>
    </source>
</evidence>
<name>A0A9W5IPH5_NEISU</name>
<organism evidence="1 2">
    <name type="scientific">Neisseria subflava NJ9703</name>
    <dbReference type="NCBI Taxonomy" id="546268"/>
    <lineage>
        <taxon>Bacteria</taxon>
        <taxon>Pseudomonadati</taxon>
        <taxon>Pseudomonadota</taxon>
        <taxon>Betaproteobacteria</taxon>
        <taxon>Neisseriales</taxon>
        <taxon>Neisseriaceae</taxon>
        <taxon>Neisseria</taxon>
    </lineage>
</organism>
<protein>
    <submittedName>
        <fullName evidence="1">Uncharacterized protein</fullName>
    </submittedName>
</protein>
<accession>A0A9W5IPH5</accession>
<dbReference type="EMBL" id="ACEO02000012">
    <property type="protein sequence ID" value="EFC51342.1"/>
    <property type="molecule type" value="Genomic_DNA"/>
</dbReference>
<dbReference type="Proteomes" id="UP000004621">
    <property type="component" value="Unassembled WGS sequence"/>
</dbReference>
<dbReference type="AlphaFoldDB" id="A0A9W5IPH5"/>